<dbReference type="Proteomes" id="UP001550628">
    <property type="component" value="Unassembled WGS sequence"/>
</dbReference>
<dbReference type="RefSeq" id="WP_356959194.1">
    <property type="nucleotide sequence ID" value="NZ_JBEYBD010000025.1"/>
</dbReference>
<name>A0ABV2X0L7_9NOCA</name>
<organism evidence="2 3">
    <name type="scientific">Nocardia rhamnosiphila</name>
    <dbReference type="NCBI Taxonomy" id="426716"/>
    <lineage>
        <taxon>Bacteria</taxon>
        <taxon>Bacillati</taxon>
        <taxon>Actinomycetota</taxon>
        <taxon>Actinomycetes</taxon>
        <taxon>Mycobacteriales</taxon>
        <taxon>Nocardiaceae</taxon>
        <taxon>Nocardia</taxon>
    </lineage>
</organism>
<keyword evidence="3" id="KW-1185">Reference proteome</keyword>
<proteinExistence type="predicted"/>
<sequence>MVIAGSTPNVSGGEELVEEPAETDYAVIVVDAGAGGISEALNAAIRGLPAGAIWIPNSSPLHRVGCGDNFDRVRDHLAATVGDGVPDTPREVYPAGKCAAESGPVTT</sequence>
<evidence type="ECO:0000256" key="1">
    <source>
        <dbReference type="SAM" id="MobiDB-lite"/>
    </source>
</evidence>
<comment type="caution">
    <text evidence="2">The sequence shown here is derived from an EMBL/GenBank/DDBJ whole genome shotgun (WGS) entry which is preliminary data.</text>
</comment>
<accession>A0ABV2X0L7</accession>
<evidence type="ECO:0000313" key="3">
    <source>
        <dbReference type="Proteomes" id="UP001550628"/>
    </source>
</evidence>
<reference evidence="2 3" key="1">
    <citation type="submission" date="2024-06" db="EMBL/GenBank/DDBJ databases">
        <title>The Natural Products Discovery Center: Release of the First 8490 Sequenced Strains for Exploring Actinobacteria Biosynthetic Diversity.</title>
        <authorList>
            <person name="Kalkreuter E."/>
            <person name="Kautsar S.A."/>
            <person name="Yang D."/>
            <person name="Bader C.D."/>
            <person name="Teijaro C.N."/>
            <person name="Fluegel L."/>
            <person name="Davis C.M."/>
            <person name="Simpson J.R."/>
            <person name="Lauterbach L."/>
            <person name="Steele A.D."/>
            <person name="Gui C."/>
            <person name="Meng S."/>
            <person name="Li G."/>
            <person name="Viehrig K."/>
            <person name="Ye F."/>
            <person name="Su P."/>
            <person name="Kiefer A.F."/>
            <person name="Nichols A."/>
            <person name="Cepeda A.J."/>
            <person name="Yan W."/>
            <person name="Fan B."/>
            <person name="Jiang Y."/>
            <person name="Adhikari A."/>
            <person name="Zheng C.-J."/>
            <person name="Schuster L."/>
            <person name="Cowan T.M."/>
            <person name="Smanski M.J."/>
            <person name="Chevrette M.G."/>
            <person name="De Carvalho L.P.S."/>
            <person name="Shen B."/>
        </authorList>
    </citation>
    <scope>NUCLEOTIDE SEQUENCE [LARGE SCALE GENOMIC DNA]</scope>
    <source>
        <strain evidence="2 3">NPDC019708</strain>
    </source>
</reference>
<evidence type="ECO:0000313" key="2">
    <source>
        <dbReference type="EMBL" id="MEU1956695.1"/>
    </source>
</evidence>
<feature type="region of interest" description="Disordered" evidence="1">
    <location>
        <begin position="81"/>
        <end position="107"/>
    </location>
</feature>
<gene>
    <name evidence="2" type="ORF">ABZ510_33205</name>
</gene>
<dbReference type="EMBL" id="JBEYBF010000043">
    <property type="protein sequence ID" value="MEU1956695.1"/>
    <property type="molecule type" value="Genomic_DNA"/>
</dbReference>
<protein>
    <submittedName>
        <fullName evidence="2">Uncharacterized protein</fullName>
    </submittedName>
</protein>